<feature type="compositionally biased region" description="Basic and acidic residues" evidence="7">
    <location>
        <begin position="274"/>
        <end position="285"/>
    </location>
</feature>
<dbReference type="NCBIfam" id="NF005721">
    <property type="entry name" value="PRK07539.1-1"/>
    <property type="match status" value="1"/>
</dbReference>
<feature type="compositionally biased region" description="Low complexity" evidence="7">
    <location>
        <begin position="242"/>
        <end position="268"/>
    </location>
</feature>
<keyword evidence="5" id="KW-0411">Iron-sulfur</keyword>
<proteinExistence type="inferred from homology"/>
<dbReference type="SUPFAM" id="SSF52833">
    <property type="entry name" value="Thioredoxin-like"/>
    <property type="match status" value="1"/>
</dbReference>
<evidence type="ECO:0000256" key="6">
    <source>
        <dbReference type="ARBA" id="ARBA00034078"/>
    </source>
</evidence>
<evidence type="ECO:0000256" key="7">
    <source>
        <dbReference type="SAM" id="MobiDB-lite"/>
    </source>
</evidence>
<protein>
    <submittedName>
        <fullName evidence="8">NADH-quinone oxidoreductase subunit NuoE</fullName>
        <ecNumber evidence="8">1.6.5.11</ecNumber>
    </submittedName>
</protein>
<comment type="caution">
    <text evidence="8">The sequence shown here is derived from an EMBL/GenBank/DDBJ whole genome shotgun (WGS) entry which is preliminary data.</text>
</comment>
<dbReference type="Pfam" id="PF01257">
    <property type="entry name" value="2Fe-2S_thioredx"/>
    <property type="match status" value="1"/>
</dbReference>
<organism evidence="8 9">
    <name type="scientific">Auraticoccus cholistanensis</name>
    <dbReference type="NCBI Taxonomy" id="2656650"/>
    <lineage>
        <taxon>Bacteria</taxon>
        <taxon>Bacillati</taxon>
        <taxon>Actinomycetota</taxon>
        <taxon>Actinomycetes</taxon>
        <taxon>Propionibacteriales</taxon>
        <taxon>Propionibacteriaceae</taxon>
        <taxon>Auraticoccus</taxon>
    </lineage>
</organism>
<evidence type="ECO:0000313" key="9">
    <source>
        <dbReference type="Proteomes" id="UP000435304"/>
    </source>
</evidence>
<evidence type="ECO:0000256" key="1">
    <source>
        <dbReference type="ARBA" id="ARBA00010643"/>
    </source>
</evidence>
<dbReference type="CDD" id="cd03064">
    <property type="entry name" value="TRX_Fd_NuoE"/>
    <property type="match status" value="1"/>
</dbReference>
<gene>
    <name evidence="8" type="primary">nuoE</name>
    <name evidence="8" type="ORF">GC722_05730</name>
</gene>
<dbReference type="NCBIfam" id="TIGR01958">
    <property type="entry name" value="nuoE_fam"/>
    <property type="match status" value="1"/>
</dbReference>
<evidence type="ECO:0000256" key="3">
    <source>
        <dbReference type="ARBA" id="ARBA00022723"/>
    </source>
</evidence>
<evidence type="ECO:0000256" key="2">
    <source>
        <dbReference type="ARBA" id="ARBA00022714"/>
    </source>
</evidence>
<dbReference type="Proteomes" id="UP000435304">
    <property type="component" value="Unassembled WGS sequence"/>
</dbReference>
<dbReference type="InterPro" id="IPR002023">
    <property type="entry name" value="NuoE-like"/>
</dbReference>
<sequence length="322" mass="33971">MSGTNGHLADHSGHHFTTHFVESGGVDFDGDQTTALTETHLEEMRQIAARYPQPRSALLPMLHLVQSVEGRVSPAGIEACADVLGISAAEVSGVATFYTMYKRKPVGRHHVGVCTTALCAILGGDEVLATLQRHLGVGNDETTEDGAITLEHIECNAACDYAPVMMVNWEFFDQVTPESAVEVVDALREGREVVASRGARISSWREAERVLAGFPDNRADHGPTAGERSLLGLRIAREHGWAAPSPQVAEEVEPEVAGPAASEAEAVGDGQPDSSRRGAAERSTAEADAGTSTDSEHARGTTPGPEAKTSGAQASGEDQETT</sequence>
<comment type="similarity">
    <text evidence="1">Belongs to the complex I 24 kDa subunit family.</text>
</comment>
<feature type="region of interest" description="Disordered" evidence="7">
    <location>
        <begin position="242"/>
        <end position="322"/>
    </location>
</feature>
<evidence type="ECO:0000256" key="5">
    <source>
        <dbReference type="ARBA" id="ARBA00023014"/>
    </source>
</evidence>
<keyword evidence="9" id="KW-1185">Reference proteome</keyword>
<evidence type="ECO:0000313" key="8">
    <source>
        <dbReference type="EMBL" id="MVA75528.1"/>
    </source>
</evidence>
<dbReference type="InterPro" id="IPR042128">
    <property type="entry name" value="NuoE_dom"/>
</dbReference>
<dbReference type="FunFam" id="1.10.10.1590:FF:000001">
    <property type="entry name" value="NADH-quinone oxidoreductase subunit E"/>
    <property type="match status" value="1"/>
</dbReference>
<dbReference type="EMBL" id="WPCU01000004">
    <property type="protein sequence ID" value="MVA75528.1"/>
    <property type="molecule type" value="Genomic_DNA"/>
</dbReference>
<dbReference type="EC" id="1.6.5.11" evidence="8"/>
<name>A0A6A9USE2_9ACTN</name>
<dbReference type="RefSeq" id="WP_156608646.1">
    <property type="nucleotide sequence ID" value="NZ_WPCU01000004.1"/>
</dbReference>
<dbReference type="GO" id="GO:0003954">
    <property type="term" value="F:NADH dehydrogenase activity"/>
    <property type="evidence" value="ECO:0007669"/>
    <property type="project" value="TreeGrafter"/>
</dbReference>
<evidence type="ECO:0000256" key="4">
    <source>
        <dbReference type="ARBA" id="ARBA00023004"/>
    </source>
</evidence>
<keyword evidence="3" id="KW-0479">Metal-binding</keyword>
<dbReference type="PANTHER" id="PTHR10371:SF3">
    <property type="entry name" value="NADH DEHYDROGENASE [UBIQUINONE] FLAVOPROTEIN 2, MITOCHONDRIAL"/>
    <property type="match status" value="1"/>
</dbReference>
<dbReference type="InterPro" id="IPR041921">
    <property type="entry name" value="NuoE_N"/>
</dbReference>
<keyword evidence="4" id="KW-0408">Iron</keyword>
<reference evidence="8 9" key="1">
    <citation type="submission" date="2019-12" db="EMBL/GenBank/DDBJ databases">
        <title>Auraticoccus cholistani sp. nov., an actinomycete isolated from soil of Cholistan desert.</title>
        <authorList>
            <person name="Cheema M.T."/>
        </authorList>
    </citation>
    <scope>NUCLEOTIDE SEQUENCE [LARGE SCALE GENOMIC DNA]</scope>
    <source>
        <strain evidence="8 9">F435</strain>
    </source>
</reference>
<dbReference type="AlphaFoldDB" id="A0A6A9USE2"/>
<keyword evidence="2" id="KW-0001">2Fe-2S</keyword>
<dbReference type="Gene3D" id="3.40.30.10">
    <property type="entry name" value="Glutaredoxin"/>
    <property type="match status" value="1"/>
</dbReference>
<dbReference type="Gene3D" id="1.10.10.1590">
    <property type="entry name" value="NADH-quinone oxidoreductase subunit E"/>
    <property type="match status" value="1"/>
</dbReference>
<dbReference type="InterPro" id="IPR036249">
    <property type="entry name" value="Thioredoxin-like_sf"/>
</dbReference>
<dbReference type="GO" id="GO:0051537">
    <property type="term" value="F:2 iron, 2 sulfur cluster binding"/>
    <property type="evidence" value="ECO:0007669"/>
    <property type="project" value="UniProtKB-KW"/>
</dbReference>
<accession>A0A6A9USE2</accession>
<comment type="cofactor">
    <cofactor evidence="6">
        <name>[2Fe-2S] cluster</name>
        <dbReference type="ChEBI" id="CHEBI:190135"/>
    </cofactor>
</comment>
<dbReference type="PANTHER" id="PTHR10371">
    <property type="entry name" value="NADH DEHYDROGENASE UBIQUINONE FLAVOPROTEIN 2, MITOCHONDRIAL"/>
    <property type="match status" value="1"/>
</dbReference>
<keyword evidence="8" id="KW-0560">Oxidoreductase</keyword>
<dbReference type="GO" id="GO:0046872">
    <property type="term" value="F:metal ion binding"/>
    <property type="evidence" value="ECO:0007669"/>
    <property type="project" value="UniProtKB-KW"/>
</dbReference>